<comment type="subcellular location">
    <subcellularLocation>
        <location evidence="9">Cytoplasm</location>
    </subcellularLocation>
</comment>
<sequence>MPTFPIDIANENLKIVPLGGFGEVGRNMMVLEYKDDIIIVDVGLRFREEDMPGVDFIIPNISYLKGKEKNIRGIFITHGHFDHIGAIPYLIEKLGNPPIFATPLSRGIILKRQEEFPNLLKLEIHPIDKSKIEPISLGHFTVEAYHINHNIPDAIGLAIHTPVGTVIHTCDFKFDFTPVGDYPTDLNVFSKFGEKGILALLSDSTGVEQAGSTLSESVIMKNLDEVFQNTQGRLIVSTFSSLLSRVQQIIMLAEAHGRKVAIEGYSMKSNVEIARELGYLKIQKGTIIDIKDIDEYPHNKAVIICTGAQGESSAALMRIVNREHRFVRLHKNDTVVFSSYVVPGNERTVQFLKDLIARQGAKIFHYKMMDIHASGHAQVEDLKMMISLIKPRYFVPIHGQFYMLQLHAELAKGLGYTDENIGLIENGDILELNPSKINIIKQVVPANYVMVDGLGVGDIGEVVLRDRRMLAEDGMFVIIAVIDSKTGKVRGNPDIISRGFVYLREARELLSEVRKRAKYIVEKSASRADAEANYEYVKDNIRDKIGQYLFQQTQRRPMILPVIIEI</sequence>
<feature type="active site" description="Proton donor" evidence="10">
    <location>
        <position position="203"/>
    </location>
</feature>
<feature type="binding site" evidence="12">
    <location>
        <position position="80"/>
    </location>
    <ligand>
        <name>Zn(2+)</name>
        <dbReference type="ChEBI" id="CHEBI:29105"/>
        <label>1</label>
        <note>catalytic</note>
    </ligand>
</feature>
<dbReference type="GO" id="GO:0005737">
    <property type="term" value="C:cytoplasm"/>
    <property type="evidence" value="ECO:0007669"/>
    <property type="project" value="UniProtKB-SubCell"/>
</dbReference>
<reference evidence="14 15" key="1">
    <citation type="journal article" date="2016" name="Nat. Commun.">
        <title>Thousands of microbial genomes shed light on interconnected biogeochemical processes in an aquifer system.</title>
        <authorList>
            <person name="Anantharaman K."/>
            <person name="Brown C.T."/>
            <person name="Hug L.A."/>
            <person name="Sharon I."/>
            <person name="Castelle C.J."/>
            <person name="Probst A.J."/>
            <person name="Thomas B.C."/>
            <person name="Singh A."/>
            <person name="Wilkins M.J."/>
            <person name="Karaoz U."/>
            <person name="Brodie E.L."/>
            <person name="Williams K.H."/>
            <person name="Hubbard S.S."/>
            <person name="Banfield J.F."/>
        </authorList>
    </citation>
    <scope>NUCLEOTIDE SEQUENCE [LARGE SCALE GENOMIC DNA]</scope>
</reference>
<dbReference type="SUPFAM" id="SSF56281">
    <property type="entry name" value="Metallo-hydrolase/oxidoreductase"/>
    <property type="match status" value="1"/>
</dbReference>
<dbReference type="Pfam" id="PF17770">
    <property type="entry name" value="RNase_J_C"/>
    <property type="match status" value="1"/>
</dbReference>
<dbReference type="GO" id="GO:0006364">
    <property type="term" value="P:rRNA processing"/>
    <property type="evidence" value="ECO:0007669"/>
    <property type="project" value="UniProtKB-UniRule"/>
</dbReference>
<feature type="active site" description="Proton acceptor" evidence="10">
    <location>
        <position position="376"/>
    </location>
</feature>
<keyword evidence="2 9" id="KW-0540">Nuclease</keyword>
<proteinExistence type="inferred from homology"/>
<comment type="cofactor">
    <cofactor evidence="12">
        <name>Ca(2+)</name>
        <dbReference type="ChEBI" id="CHEBI:29108"/>
    </cofactor>
    <text evidence="12">Binds 1 Ca(2+) cation per subunit. Seen in 1 crystal structure, it is not clear if it is physiologically important.</text>
</comment>
<evidence type="ECO:0000256" key="10">
    <source>
        <dbReference type="PIRSR" id="PIRSR004803-1"/>
    </source>
</evidence>
<dbReference type="Pfam" id="PF07521">
    <property type="entry name" value="RMMBL"/>
    <property type="match status" value="1"/>
</dbReference>
<dbReference type="HAMAP" id="MF_01491">
    <property type="entry name" value="RNase_J_bact"/>
    <property type="match status" value="1"/>
</dbReference>
<comment type="subunit">
    <text evidence="9">Homodimer, may be a subunit of the RNA degradosome.</text>
</comment>
<evidence type="ECO:0000256" key="6">
    <source>
        <dbReference type="ARBA" id="ARBA00022833"/>
    </source>
</evidence>
<dbReference type="Proteomes" id="UP000177947">
    <property type="component" value="Unassembled WGS sequence"/>
</dbReference>
<evidence type="ECO:0000256" key="11">
    <source>
        <dbReference type="PIRSR" id="PIRSR004803-2"/>
    </source>
</evidence>
<evidence type="ECO:0000256" key="1">
    <source>
        <dbReference type="ARBA" id="ARBA00022490"/>
    </source>
</evidence>
<evidence type="ECO:0000256" key="7">
    <source>
        <dbReference type="ARBA" id="ARBA00022839"/>
    </source>
</evidence>
<dbReference type="Pfam" id="PF22505">
    <property type="entry name" value="RNase_J_b_CASP"/>
    <property type="match status" value="1"/>
</dbReference>
<accession>A0A1F5C8B0</accession>
<evidence type="ECO:0000256" key="5">
    <source>
        <dbReference type="ARBA" id="ARBA00022801"/>
    </source>
</evidence>
<feature type="binding site" evidence="12">
    <location>
        <position position="55"/>
    </location>
    <ligand>
        <name>Ca(2+)</name>
        <dbReference type="ChEBI" id="CHEBI:29108"/>
    </ligand>
</feature>
<evidence type="ECO:0000256" key="3">
    <source>
        <dbReference type="ARBA" id="ARBA00022723"/>
    </source>
</evidence>
<organism evidence="14 15">
    <name type="scientific">Candidatus Azambacteria bacterium RIFCSPLOWO2_01_FULL_37_9</name>
    <dbReference type="NCBI Taxonomy" id="1797297"/>
    <lineage>
        <taxon>Bacteria</taxon>
        <taxon>Candidatus Azamiibacteriota</taxon>
    </lineage>
</organism>
<feature type="binding site" evidence="12">
    <location>
        <position position="398"/>
    </location>
    <ligand>
        <name>Zn(2+)</name>
        <dbReference type="ChEBI" id="CHEBI:29105"/>
        <label>1</label>
        <note>catalytic</note>
    </ligand>
</feature>
<dbReference type="PANTHER" id="PTHR43694:SF1">
    <property type="entry name" value="RIBONUCLEASE J"/>
    <property type="match status" value="1"/>
</dbReference>
<dbReference type="InterPro" id="IPR036866">
    <property type="entry name" value="RibonucZ/Hydroxyglut_hydro"/>
</dbReference>
<evidence type="ECO:0000256" key="4">
    <source>
        <dbReference type="ARBA" id="ARBA00022759"/>
    </source>
</evidence>
<dbReference type="InterPro" id="IPR001279">
    <property type="entry name" value="Metallo-B-lactamas"/>
</dbReference>
<evidence type="ECO:0000256" key="9">
    <source>
        <dbReference type="HAMAP-Rule" id="MF_01491"/>
    </source>
</evidence>
<dbReference type="Pfam" id="PF00753">
    <property type="entry name" value="Lactamase_B"/>
    <property type="match status" value="1"/>
</dbReference>
<evidence type="ECO:0000313" key="15">
    <source>
        <dbReference type="Proteomes" id="UP000177947"/>
    </source>
</evidence>
<comment type="caution">
    <text evidence="14">The sequence shown here is derived from an EMBL/GenBank/DDBJ whole genome shotgun (WGS) entry which is preliminary data.</text>
</comment>
<feature type="binding site" evidence="12">
    <location>
        <position position="53"/>
    </location>
    <ligand>
        <name>Ca(2+)</name>
        <dbReference type="ChEBI" id="CHEBI:29108"/>
    </ligand>
</feature>
<dbReference type="InterPro" id="IPR041636">
    <property type="entry name" value="RNase_J_C"/>
</dbReference>
<feature type="binding site" evidence="12">
    <location>
        <position position="83"/>
    </location>
    <ligand>
        <name>Zn(2+)</name>
        <dbReference type="ChEBI" id="CHEBI:29105"/>
        <label>1</label>
        <note>catalytic</note>
    </ligand>
</feature>
<feature type="binding site" evidence="12">
    <location>
        <position position="171"/>
    </location>
    <ligand>
        <name>Zn(2+)</name>
        <dbReference type="ChEBI" id="CHEBI:29105"/>
        <label>1</label>
        <note>catalytic</note>
    </ligand>
</feature>
<comment type="function">
    <text evidence="9">An RNase that has 5'-3' exonuclease and possibly endonuclease activity. Involved in maturation of rRNA and in some organisms also mRNA maturation and/or decay.</text>
</comment>
<evidence type="ECO:0000256" key="8">
    <source>
        <dbReference type="ARBA" id="ARBA00022884"/>
    </source>
</evidence>
<dbReference type="GO" id="GO:0003723">
    <property type="term" value="F:RNA binding"/>
    <property type="evidence" value="ECO:0007669"/>
    <property type="project" value="UniProtKB-UniRule"/>
</dbReference>
<dbReference type="GO" id="GO:0008270">
    <property type="term" value="F:zinc ion binding"/>
    <property type="evidence" value="ECO:0007669"/>
    <property type="project" value="InterPro"/>
</dbReference>
<dbReference type="Gene3D" id="3.60.15.10">
    <property type="entry name" value="Ribonuclease Z/Hydroxyacylglutathione hydrolase-like"/>
    <property type="match status" value="1"/>
</dbReference>
<dbReference type="Gene3D" id="3.40.50.10710">
    <property type="entry name" value="Metallo-hydrolase/oxidoreductase"/>
    <property type="match status" value="1"/>
</dbReference>
<dbReference type="CDD" id="cd07714">
    <property type="entry name" value="RNaseJ_MBL-fold"/>
    <property type="match status" value="1"/>
</dbReference>
<keyword evidence="3 12" id="KW-0479">Metal-binding</keyword>
<protein>
    <recommendedName>
        <fullName evidence="9">Ribonuclease J</fullName>
        <shortName evidence="9">RNase J</shortName>
        <ecNumber evidence="9">3.1.-.-</ecNumber>
    </recommendedName>
</protein>
<keyword evidence="6 12" id="KW-0862">Zinc</keyword>
<keyword evidence="12" id="KW-0106">Calcium</keyword>
<dbReference type="NCBIfam" id="TIGR00649">
    <property type="entry name" value="MG423"/>
    <property type="match status" value="1"/>
</dbReference>
<evidence type="ECO:0000256" key="12">
    <source>
        <dbReference type="PIRSR" id="PIRSR004803-3"/>
    </source>
</evidence>
<dbReference type="GO" id="GO:0004534">
    <property type="term" value="F:5'-3' RNA exonuclease activity"/>
    <property type="evidence" value="ECO:0007669"/>
    <property type="project" value="UniProtKB-UniRule"/>
</dbReference>
<feature type="domain" description="Metallo-beta-lactamase" evidence="13">
    <location>
        <begin position="25"/>
        <end position="214"/>
    </location>
</feature>
<dbReference type="EC" id="3.1.-.-" evidence="9"/>
<gene>
    <name evidence="9" type="primary">rnj</name>
    <name evidence="14" type="ORF">A2907_01155</name>
</gene>
<dbReference type="PIRSF" id="PIRSF004803">
    <property type="entry name" value="RnjA"/>
    <property type="match status" value="1"/>
</dbReference>
<dbReference type="AlphaFoldDB" id="A0A1F5C8B0"/>
<feature type="binding site" evidence="9 11">
    <location>
        <begin position="372"/>
        <end position="376"/>
    </location>
    <ligand>
        <name>substrate</name>
    </ligand>
</feature>
<feature type="binding site" evidence="12">
    <location>
        <position position="82"/>
    </location>
    <ligand>
        <name>Zn(2+)</name>
        <dbReference type="ChEBI" id="CHEBI:29105"/>
        <label>1</label>
        <note>catalytic</note>
    </ligand>
</feature>
<dbReference type="SMART" id="SM00849">
    <property type="entry name" value="Lactamase_B"/>
    <property type="match status" value="1"/>
</dbReference>
<dbReference type="InterPro" id="IPR042173">
    <property type="entry name" value="RNase_J_2"/>
</dbReference>
<dbReference type="InterPro" id="IPR011108">
    <property type="entry name" value="RMMBL"/>
</dbReference>
<name>A0A1F5C8B0_9BACT</name>
<keyword evidence="4 9" id="KW-0255">Endonuclease</keyword>
<dbReference type="PANTHER" id="PTHR43694">
    <property type="entry name" value="RIBONUCLEASE J"/>
    <property type="match status" value="1"/>
</dbReference>
<keyword evidence="8 9" id="KW-0694">RNA-binding</keyword>
<dbReference type="InterPro" id="IPR055132">
    <property type="entry name" value="RNase_J_b_CASP"/>
</dbReference>
<dbReference type="InterPro" id="IPR004613">
    <property type="entry name" value="RNase_J"/>
</dbReference>
<evidence type="ECO:0000256" key="2">
    <source>
        <dbReference type="ARBA" id="ARBA00022722"/>
    </source>
</evidence>
<keyword evidence="7 9" id="KW-0269">Exonuclease</keyword>
<keyword evidence="5 9" id="KW-0378">Hydrolase</keyword>
<keyword evidence="1 9" id="KW-0963">Cytoplasm</keyword>
<dbReference type="GO" id="GO:0004521">
    <property type="term" value="F:RNA endonuclease activity"/>
    <property type="evidence" value="ECO:0007669"/>
    <property type="project" value="UniProtKB-UniRule"/>
</dbReference>
<evidence type="ECO:0000313" key="14">
    <source>
        <dbReference type="EMBL" id="OGD39094.1"/>
    </source>
</evidence>
<comment type="cofactor">
    <cofactor evidence="12">
        <name>Zn(2+)</name>
        <dbReference type="ChEBI" id="CHEBI:29105"/>
    </cofactor>
    <text evidence="12">Binds 2 Zn(2+) ions per subunit. It is not clear if Zn(2+) or Mg(2+) is physiologically important.</text>
</comment>
<feature type="binding site" evidence="12">
    <location>
        <position position="452"/>
    </location>
    <ligand>
        <name>Ca(2+)</name>
        <dbReference type="ChEBI" id="CHEBI:29108"/>
    </ligand>
</feature>
<keyword evidence="9" id="KW-0698">rRNA processing</keyword>
<feature type="binding site" evidence="12">
    <location>
        <position position="78"/>
    </location>
    <ligand>
        <name>Zn(2+)</name>
        <dbReference type="ChEBI" id="CHEBI:29105"/>
        <label>2</label>
        <note>catalytic</note>
    </ligand>
</feature>
<dbReference type="Gene3D" id="3.10.20.580">
    <property type="match status" value="1"/>
</dbReference>
<dbReference type="InterPro" id="IPR030854">
    <property type="entry name" value="RNase_J_bac"/>
</dbReference>
<comment type="similarity">
    <text evidence="9">Belongs to the metallo-beta-lactamase superfamily. RNA-metabolizing metallo-beta-lactamase-like family. Bacterial RNase J subfamily.</text>
</comment>
<evidence type="ECO:0000259" key="13">
    <source>
        <dbReference type="SMART" id="SM00849"/>
    </source>
</evidence>
<dbReference type="EMBL" id="MEYQ01000017">
    <property type="protein sequence ID" value="OGD39094.1"/>
    <property type="molecule type" value="Genomic_DNA"/>
</dbReference>
<feature type="binding site" evidence="12">
    <location>
        <position position="149"/>
    </location>
    <ligand>
        <name>Zn(2+)</name>
        <dbReference type="ChEBI" id="CHEBI:29105"/>
        <label>1</label>
        <note>catalytic</note>
    </ligand>
</feature>